<name>A0A0E9SW53_ANGAN</name>
<dbReference type="AlphaFoldDB" id="A0A0E9SW53"/>
<reference evidence="2" key="2">
    <citation type="journal article" date="2015" name="Fish Shellfish Immunol.">
        <title>Early steps in the European eel (Anguilla anguilla)-Vibrio vulnificus interaction in the gills: Role of the RtxA13 toxin.</title>
        <authorList>
            <person name="Callol A."/>
            <person name="Pajuelo D."/>
            <person name="Ebbesson L."/>
            <person name="Teles M."/>
            <person name="MacKenzie S."/>
            <person name="Amaro C."/>
        </authorList>
    </citation>
    <scope>NUCLEOTIDE SEQUENCE</scope>
</reference>
<proteinExistence type="predicted"/>
<accession>A0A0E9SW53</accession>
<evidence type="ECO:0000256" key="1">
    <source>
        <dbReference type="SAM" id="MobiDB-lite"/>
    </source>
</evidence>
<feature type="compositionally biased region" description="Polar residues" evidence="1">
    <location>
        <begin position="25"/>
        <end position="39"/>
    </location>
</feature>
<feature type="region of interest" description="Disordered" evidence="1">
    <location>
        <begin position="19"/>
        <end position="39"/>
    </location>
</feature>
<sequence length="39" mass="4350">MLFNGSSKLASRFYCSLKNKKDKPSSNTEVFGSSKIVSY</sequence>
<dbReference type="EMBL" id="GBXM01063051">
    <property type="protein sequence ID" value="JAH45526.1"/>
    <property type="molecule type" value="Transcribed_RNA"/>
</dbReference>
<protein>
    <submittedName>
        <fullName evidence="2">Uncharacterized protein</fullName>
    </submittedName>
</protein>
<evidence type="ECO:0000313" key="2">
    <source>
        <dbReference type="EMBL" id="JAH45526.1"/>
    </source>
</evidence>
<organism evidence="2">
    <name type="scientific">Anguilla anguilla</name>
    <name type="common">European freshwater eel</name>
    <name type="synonym">Muraena anguilla</name>
    <dbReference type="NCBI Taxonomy" id="7936"/>
    <lineage>
        <taxon>Eukaryota</taxon>
        <taxon>Metazoa</taxon>
        <taxon>Chordata</taxon>
        <taxon>Craniata</taxon>
        <taxon>Vertebrata</taxon>
        <taxon>Euteleostomi</taxon>
        <taxon>Actinopterygii</taxon>
        <taxon>Neopterygii</taxon>
        <taxon>Teleostei</taxon>
        <taxon>Anguilliformes</taxon>
        <taxon>Anguillidae</taxon>
        <taxon>Anguilla</taxon>
    </lineage>
</organism>
<reference evidence="2" key="1">
    <citation type="submission" date="2014-11" db="EMBL/GenBank/DDBJ databases">
        <authorList>
            <person name="Amaro Gonzalez C."/>
        </authorList>
    </citation>
    <scope>NUCLEOTIDE SEQUENCE</scope>
</reference>